<reference evidence="3 4" key="1">
    <citation type="submission" date="2014-05" db="EMBL/GenBank/DDBJ databases">
        <title>Draft genome sequence of a rare smut relative, Tilletiaria anomala UBC 951.</title>
        <authorList>
            <consortium name="DOE Joint Genome Institute"/>
            <person name="Toome M."/>
            <person name="Kuo A."/>
            <person name="Henrissat B."/>
            <person name="Lipzen A."/>
            <person name="Tritt A."/>
            <person name="Yoshinaga Y."/>
            <person name="Zane M."/>
            <person name="Barry K."/>
            <person name="Grigoriev I.V."/>
            <person name="Spatafora J.W."/>
            <person name="Aimea M.C."/>
        </authorList>
    </citation>
    <scope>NUCLEOTIDE SEQUENCE [LARGE SCALE GENOMIC DNA]</scope>
    <source>
        <strain evidence="3 4">UBC 951</strain>
    </source>
</reference>
<name>A0A066VGW8_TILAU</name>
<dbReference type="HOGENOM" id="CLU_035755_4_1_1"/>
<evidence type="ECO:0000313" key="4">
    <source>
        <dbReference type="Proteomes" id="UP000027361"/>
    </source>
</evidence>
<dbReference type="GO" id="GO:0043539">
    <property type="term" value="F:protein serine/threonine kinase activator activity"/>
    <property type="evidence" value="ECO:0007669"/>
    <property type="project" value="TreeGrafter"/>
</dbReference>
<dbReference type="PANTHER" id="PTHR10182">
    <property type="entry name" value="CALCIUM-BINDING PROTEIN 39-RELATED"/>
    <property type="match status" value="1"/>
</dbReference>
<evidence type="ECO:0000256" key="1">
    <source>
        <dbReference type="ARBA" id="ARBA00011012"/>
    </source>
</evidence>
<dbReference type="Gene3D" id="1.25.10.10">
    <property type="entry name" value="Leucine-rich Repeat Variant"/>
    <property type="match status" value="1"/>
</dbReference>
<organism evidence="3 4">
    <name type="scientific">Tilletiaria anomala (strain ATCC 24038 / CBS 436.72 / UBC 951)</name>
    <dbReference type="NCBI Taxonomy" id="1037660"/>
    <lineage>
        <taxon>Eukaryota</taxon>
        <taxon>Fungi</taxon>
        <taxon>Dikarya</taxon>
        <taxon>Basidiomycota</taxon>
        <taxon>Ustilaginomycotina</taxon>
        <taxon>Exobasidiomycetes</taxon>
        <taxon>Georgefischeriales</taxon>
        <taxon>Tilletiariaceae</taxon>
        <taxon>Tilletiaria</taxon>
    </lineage>
</organism>
<dbReference type="OMA" id="ICTKPET"/>
<comment type="similarity">
    <text evidence="1">Belongs to the Mo25 family.</text>
</comment>
<dbReference type="EMBL" id="JMSN01000103">
    <property type="protein sequence ID" value="KDN39548.1"/>
    <property type="molecule type" value="Genomic_DNA"/>
</dbReference>
<dbReference type="InterPro" id="IPR013878">
    <property type="entry name" value="Mo25"/>
</dbReference>
<evidence type="ECO:0000313" key="3">
    <source>
        <dbReference type="EMBL" id="KDN39548.1"/>
    </source>
</evidence>
<feature type="region of interest" description="Disordered" evidence="2">
    <location>
        <begin position="26"/>
        <end position="83"/>
    </location>
</feature>
<dbReference type="InParanoid" id="A0A066VGW8"/>
<evidence type="ECO:0000256" key="2">
    <source>
        <dbReference type="SAM" id="MobiDB-lite"/>
    </source>
</evidence>
<dbReference type="OrthoDB" id="609103at2759"/>
<gene>
    <name evidence="3" type="ORF">K437DRAFT_10857</name>
</gene>
<dbReference type="SUPFAM" id="SSF48371">
    <property type="entry name" value="ARM repeat"/>
    <property type="match status" value="1"/>
</dbReference>
<comment type="caution">
    <text evidence="3">The sequence shown here is derived from an EMBL/GenBank/DDBJ whole genome shotgun (WGS) entry which is preliminary data.</text>
</comment>
<keyword evidence="4" id="KW-1185">Reference proteome</keyword>
<dbReference type="InterPro" id="IPR011989">
    <property type="entry name" value="ARM-like"/>
</dbReference>
<feature type="compositionally biased region" description="Low complexity" evidence="2">
    <location>
        <begin position="28"/>
        <end position="68"/>
    </location>
</feature>
<dbReference type="Pfam" id="PF08569">
    <property type="entry name" value="Mo25"/>
    <property type="match status" value="1"/>
</dbReference>
<dbReference type="GeneID" id="25261283"/>
<dbReference type="PANTHER" id="PTHR10182:SF3">
    <property type="entry name" value="PROTEIN MO25"/>
    <property type="match status" value="1"/>
</dbReference>
<accession>A0A066VGW8</accession>
<protein>
    <submittedName>
        <fullName evidence="3">ARM repeat-containing protein</fullName>
    </submittedName>
</protein>
<dbReference type="AlphaFoldDB" id="A0A066VGW8"/>
<proteinExistence type="inferred from homology"/>
<sequence>MNFIFKSKQRTPAELVKHLRDTIARLDNGSSSNANNNSSSNGNDAALASSSAGGPSHSNGANGGAATQGSGGGGSSDSRRKASEDISKTLFQMKAILYGDGENNEPQPEMVAQLAQEVYNHNMLQLLVQNIWRFEFEAKKDVSQIFNNLLRRQIGSRLPTVEYLSQKPEIIFIALRGYENADVALNTGIILREMLRHEPLAKILLHSDK</sequence>
<dbReference type="InterPro" id="IPR016024">
    <property type="entry name" value="ARM-type_fold"/>
</dbReference>
<dbReference type="GO" id="GO:0035556">
    <property type="term" value="P:intracellular signal transduction"/>
    <property type="evidence" value="ECO:0007669"/>
    <property type="project" value="TreeGrafter"/>
</dbReference>
<dbReference type="RefSeq" id="XP_013241064.1">
    <property type="nucleotide sequence ID" value="XM_013385610.1"/>
</dbReference>
<dbReference type="Proteomes" id="UP000027361">
    <property type="component" value="Unassembled WGS sequence"/>
</dbReference>
<dbReference type="STRING" id="1037660.A0A066VGW8"/>